<keyword evidence="6" id="KW-1185">Reference proteome</keyword>
<sequence>MGSTESGVPPLAFAQLLGSGALGERAEAAFRRILVRDGVSMTELVTRDGQVPLRWFREVYPDLDRQQGFRLGATFAQYVQPTSFGPLSLPLISAGSVAEMVELLEFLPLVSTALAVHIHHTDRGLTIGLAGRTGDEGLDSIAVAYGGSCLLRLIDMLAGFADAVELHLDIPAPERDTLDDDEIRRIVFDAPSPFVFVPAAILDEACRFSDSLSYQLGIAELKKAVDGRRTKSYTETVRALFDTDRECTNSAHCARRMAVSTSTLKRKLGNEGATFRALRQAFLQERATMRLLDGSVTVGEIAAELGYSDVASFSHAFTRWTGRSPREFRSRTAAPR</sequence>
<dbReference type="PANTHER" id="PTHR47894">
    <property type="entry name" value="HTH-TYPE TRANSCRIPTIONAL REGULATOR GADX"/>
    <property type="match status" value="1"/>
</dbReference>
<comment type="caution">
    <text evidence="5">The sequence shown here is derived from an EMBL/GenBank/DDBJ whole genome shotgun (WGS) entry which is preliminary data.</text>
</comment>
<evidence type="ECO:0000313" key="6">
    <source>
        <dbReference type="Proteomes" id="UP001185899"/>
    </source>
</evidence>
<reference evidence="5 6" key="1">
    <citation type="submission" date="2023-10" db="EMBL/GenBank/DDBJ databases">
        <title>Development of a sustainable strategy for remediation of hydrocarbon-contaminated territories based on the waste exchange concept.</title>
        <authorList>
            <person name="Krivoruchko A."/>
        </authorList>
    </citation>
    <scope>NUCLEOTIDE SEQUENCE [LARGE SCALE GENOMIC DNA]</scope>
    <source>
        <strain evidence="5 6">IEGM 1322</strain>
    </source>
</reference>
<name>A0ABU4B132_9NOCA</name>
<evidence type="ECO:0000256" key="2">
    <source>
        <dbReference type="ARBA" id="ARBA00023125"/>
    </source>
</evidence>
<dbReference type="PROSITE" id="PS01124">
    <property type="entry name" value="HTH_ARAC_FAMILY_2"/>
    <property type="match status" value="1"/>
</dbReference>
<dbReference type="InterPro" id="IPR009057">
    <property type="entry name" value="Homeodomain-like_sf"/>
</dbReference>
<dbReference type="SUPFAM" id="SSF46689">
    <property type="entry name" value="Homeodomain-like"/>
    <property type="match status" value="1"/>
</dbReference>
<keyword evidence="3" id="KW-0804">Transcription</keyword>
<feature type="domain" description="HTH araC/xylS-type" evidence="4">
    <location>
        <begin position="254"/>
        <end position="331"/>
    </location>
</feature>
<keyword evidence="2" id="KW-0238">DNA-binding</keyword>
<gene>
    <name evidence="5" type="ORF">R3P95_16725</name>
</gene>
<evidence type="ECO:0000256" key="3">
    <source>
        <dbReference type="ARBA" id="ARBA00023163"/>
    </source>
</evidence>
<evidence type="ECO:0000256" key="1">
    <source>
        <dbReference type="ARBA" id="ARBA00023015"/>
    </source>
</evidence>
<protein>
    <submittedName>
        <fullName evidence="5">Helix-turn-helix domain-containing protein</fullName>
    </submittedName>
</protein>
<dbReference type="PANTHER" id="PTHR47894:SF1">
    <property type="entry name" value="HTH-TYPE TRANSCRIPTIONAL REGULATOR VQSM"/>
    <property type="match status" value="1"/>
</dbReference>
<dbReference type="Proteomes" id="UP001185899">
    <property type="component" value="Unassembled WGS sequence"/>
</dbReference>
<accession>A0ABU4B132</accession>
<organism evidence="5 6">
    <name type="scientific">Rhodococcus cercidiphylli</name>
    <dbReference type="NCBI Taxonomy" id="489916"/>
    <lineage>
        <taxon>Bacteria</taxon>
        <taxon>Bacillati</taxon>
        <taxon>Actinomycetota</taxon>
        <taxon>Actinomycetes</taxon>
        <taxon>Mycobacteriales</taxon>
        <taxon>Nocardiaceae</taxon>
        <taxon>Rhodococcus</taxon>
    </lineage>
</organism>
<dbReference type="SMART" id="SM00342">
    <property type="entry name" value="HTH_ARAC"/>
    <property type="match status" value="1"/>
</dbReference>
<dbReference type="InterPro" id="IPR020449">
    <property type="entry name" value="Tscrpt_reg_AraC-type_HTH"/>
</dbReference>
<keyword evidence="1" id="KW-0805">Transcription regulation</keyword>
<evidence type="ECO:0000313" key="5">
    <source>
        <dbReference type="EMBL" id="MDV6232199.1"/>
    </source>
</evidence>
<dbReference type="Gene3D" id="1.10.10.60">
    <property type="entry name" value="Homeodomain-like"/>
    <property type="match status" value="1"/>
</dbReference>
<dbReference type="EMBL" id="JAWLKE010000006">
    <property type="protein sequence ID" value="MDV6232199.1"/>
    <property type="molecule type" value="Genomic_DNA"/>
</dbReference>
<dbReference type="InterPro" id="IPR018060">
    <property type="entry name" value="HTH_AraC"/>
</dbReference>
<proteinExistence type="predicted"/>
<dbReference type="Pfam" id="PF12833">
    <property type="entry name" value="HTH_18"/>
    <property type="match status" value="1"/>
</dbReference>
<evidence type="ECO:0000259" key="4">
    <source>
        <dbReference type="PROSITE" id="PS01124"/>
    </source>
</evidence>
<dbReference type="PRINTS" id="PR00032">
    <property type="entry name" value="HTHARAC"/>
</dbReference>